<dbReference type="AlphaFoldDB" id="A0A6A3HNQ4"/>
<reference evidence="1 2" key="1">
    <citation type="submission" date="2018-09" db="EMBL/GenBank/DDBJ databases">
        <title>Genomic investigation of the strawberry pathogen Phytophthora fragariae indicates pathogenicity is determined by transcriptional variation in three key races.</title>
        <authorList>
            <person name="Adams T.M."/>
            <person name="Armitage A.D."/>
            <person name="Sobczyk M.K."/>
            <person name="Bates H.J."/>
            <person name="Dunwell J.M."/>
            <person name="Nellist C.F."/>
            <person name="Harrison R.J."/>
        </authorList>
    </citation>
    <scope>NUCLEOTIDE SEQUENCE [LARGE SCALE GENOMIC DNA]</scope>
    <source>
        <strain evidence="1 2">SCRP324</strain>
    </source>
</reference>
<dbReference type="EMBL" id="QXFU01003969">
    <property type="protein sequence ID" value="KAE8971540.1"/>
    <property type="molecule type" value="Genomic_DNA"/>
</dbReference>
<evidence type="ECO:0000313" key="1">
    <source>
        <dbReference type="EMBL" id="KAE8971540.1"/>
    </source>
</evidence>
<accession>A0A6A3HNQ4</accession>
<sequence length="204" mass="22333">MGAASMEKLSATPLSEHRSWRARASACCAADAEVYGDAADRAVEVLVRDETALLPAVRDGARADNFWTHTMDISGYAVREVDSDHVLFTRASARVVHIGVIPAHPQRVDIQPREDLHELQFAPGQDGDPSKLALTYRSSACCPQSTARRRTVAPSGSWMSMASPWLRDDSNATSYDVYLGKRRQPTNKVLTLSVTSRYNSTAAL</sequence>
<evidence type="ECO:0000313" key="2">
    <source>
        <dbReference type="Proteomes" id="UP000435112"/>
    </source>
</evidence>
<protein>
    <submittedName>
        <fullName evidence="1">Uncharacterized protein</fullName>
    </submittedName>
</protein>
<name>A0A6A3HNQ4_9STRA</name>
<gene>
    <name evidence="1" type="ORF">PR002_g26794</name>
</gene>
<proteinExistence type="predicted"/>
<dbReference type="OrthoDB" id="10410186at2759"/>
<organism evidence="1 2">
    <name type="scientific">Phytophthora rubi</name>
    <dbReference type="NCBI Taxonomy" id="129364"/>
    <lineage>
        <taxon>Eukaryota</taxon>
        <taxon>Sar</taxon>
        <taxon>Stramenopiles</taxon>
        <taxon>Oomycota</taxon>
        <taxon>Peronosporomycetes</taxon>
        <taxon>Peronosporales</taxon>
        <taxon>Peronosporaceae</taxon>
        <taxon>Phytophthora</taxon>
    </lineage>
</organism>
<comment type="caution">
    <text evidence="1">The sequence shown here is derived from an EMBL/GenBank/DDBJ whole genome shotgun (WGS) entry which is preliminary data.</text>
</comment>
<dbReference type="Proteomes" id="UP000435112">
    <property type="component" value="Unassembled WGS sequence"/>
</dbReference>